<evidence type="ECO:0000313" key="8">
    <source>
        <dbReference type="Proteomes" id="UP001549077"/>
    </source>
</evidence>
<organism evidence="7 8">
    <name type="scientific">Rhizobium binae</name>
    <dbReference type="NCBI Taxonomy" id="1138190"/>
    <lineage>
        <taxon>Bacteria</taxon>
        <taxon>Pseudomonadati</taxon>
        <taxon>Pseudomonadota</taxon>
        <taxon>Alphaproteobacteria</taxon>
        <taxon>Hyphomicrobiales</taxon>
        <taxon>Rhizobiaceae</taxon>
        <taxon>Rhizobium/Agrobacterium group</taxon>
        <taxon>Rhizobium</taxon>
    </lineage>
</organism>
<keyword evidence="8" id="KW-1185">Reference proteome</keyword>
<dbReference type="SUPFAM" id="SSF57716">
    <property type="entry name" value="Glucocorticoid receptor-like (DNA-binding domain)"/>
    <property type="match status" value="1"/>
</dbReference>
<keyword evidence="2" id="KW-0863">Zinc-finger</keyword>
<evidence type="ECO:0000313" key="7">
    <source>
        <dbReference type="EMBL" id="MET3755501.1"/>
    </source>
</evidence>
<dbReference type="Pfam" id="PF01258">
    <property type="entry name" value="zf-dskA_traR"/>
    <property type="match status" value="1"/>
</dbReference>
<dbReference type="RefSeq" id="WP_168297822.1">
    <property type="nucleotide sequence ID" value="NZ_CP071606.1"/>
</dbReference>
<dbReference type="InterPro" id="IPR048487">
    <property type="entry name" value="DksA-like_N"/>
</dbReference>
<evidence type="ECO:0000256" key="2">
    <source>
        <dbReference type="ARBA" id="ARBA00022771"/>
    </source>
</evidence>
<keyword evidence="1" id="KW-0479">Metal-binding</keyword>
<dbReference type="EMBL" id="JBEPMY010000006">
    <property type="protein sequence ID" value="MET3755501.1"/>
    <property type="molecule type" value="Genomic_DNA"/>
</dbReference>
<feature type="domain" description="DnaK suppressor protein-like N-terminal" evidence="6">
    <location>
        <begin position="8"/>
        <end position="70"/>
    </location>
</feature>
<evidence type="ECO:0000259" key="6">
    <source>
        <dbReference type="Pfam" id="PF21173"/>
    </source>
</evidence>
<dbReference type="PANTHER" id="PTHR33823:SF4">
    <property type="entry name" value="GENERAL STRESS PROTEIN 16O"/>
    <property type="match status" value="1"/>
</dbReference>
<dbReference type="Proteomes" id="UP001549077">
    <property type="component" value="Unassembled WGS sequence"/>
</dbReference>
<evidence type="ECO:0000256" key="1">
    <source>
        <dbReference type="ARBA" id="ARBA00022723"/>
    </source>
</evidence>
<feature type="zinc finger region" description="dksA C4-type" evidence="4">
    <location>
        <begin position="78"/>
        <end position="102"/>
    </location>
</feature>
<reference evidence="7 8" key="1">
    <citation type="submission" date="2024-06" db="EMBL/GenBank/DDBJ databases">
        <title>Genomic Encyclopedia of Type Strains, Phase IV (KMG-IV): sequencing the most valuable type-strain genomes for metagenomic binning, comparative biology and taxonomic classification.</title>
        <authorList>
            <person name="Goeker M."/>
        </authorList>
    </citation>
    <scope>NUCLEOTIDE SEQUENCE [LARGE SCALE GENOMIC DNA]</scope>
    <source>
        <strain evidence="7 8">DSM 29288</strain>
    </source>
</reference>
<dbReference type="InterPro" id="IPR037187">
    <property type="entry name" value="DnaK_N"/>
</dbReference>
<keyword evidence="3" id="KW-0862">Zinc</keyword>
<proteinExistence type="predicted"/>
<comment type="caution">
    <text evidence="7">The sequence shown here is derived from an EMBL/GenBank/DDBJ whole genome shotgun (WGS) entry which is preliminary data.</text>
</comment>
<protein>
    <submittedName>
        <fullName evidence="7">RNA polymerase-binding transcription factor DksA</fullName>
    </submittedName>
</protein>
<accession>A0ABV2MGJ8</accession>
<evidence type="ECO:0000256" key="3">
    <source>
        <dbReference type="ARBA" id="ARBA00022833"/>
    </source>
</evidence>
<sequence length="112" mass="12514">MKHEDLENKLKTAKADLQRRLSAIDADLGAALDPDSEDRVTQLENDQVLTEMRKEAREQILSIDAALERLNHGTFGRCVRCLAPIETARLDVIPHTPYCATCARLAAEKRSS</sequence>
<feature type="domain" description="Zinc finger DksA/TraR C4-type" evidence="5">
    <location>
        <begin position="73"/>
        <end position="104"/>
    </location>
</feature>
<dbReference type="Pfam" id="PF21173">
    <property type="entry name" value="DksA-like_N"/>
    <property type="match status" value="1"/>
</dbReference>
<dbReference type="InterPro" id="IPR000962">
    <property type="entry name" value="Znf_DskA_TraR"/>
</dbReference>
<name>A0ABV2MGJ8_9HYPH</name>
<dbReference type="Gene3D" id="1.20.120.910">
    <property type="entry name" value="DksA, coiled-coil domain"/>
    <property type="match status" value="1"/>
</dbReference>
<dbReference type="SUPFAM" id="SSF109635">
    <property type="entry name" value="DnaK suppressor protein DksA, alpha-hairpin domain"/>
    <property type="match status" value="1"/>
</dbReference>
<dbReference type="PANTHER" id="PTHR33823">
    <property type="entry name" value="RNA POLYMERASE-BINDING TRANSCRIPTION FACTOR DKSA-RELATED"/>
    <property type="match status" value="1"/>
</dbReference>
<dbReference type="PROSITE" id="PS51128">
    <property type="entry name" value="ZF_DKSA_2"/>
    <property type="match status" value="1"/>
</dbReference>
<gene>
    <name evidence="7" type="ORF">ABID08_002872</name>
</gene>
<evidence type="ECO:0000256" key="4">
    <source>
        <dbReference type="PROSITE-ProRule" id="PRU00510"/>
    </source>
</evidence>
<evidence type="ECO:0000259" key="5">
    <source>
        <dbReference type="Pfam" id="PF01258"/>
    </source>
</evidence>
<dbReference type="GeneID" id="91151659"/>